<dbReference type="Proteomes" id="UP000765509">
    <property type="component" value="Unassembled WGS sequence"/>
</dbReference>
<evidence type="ECO:0000313" key="2">
    <source>
        <dbReference type="Proteomes" id="UP000765509"/>
    </source>
</evidence>
<gene>
    <name evidence="1" type="ORF">O181_036150</name>
</gene>
<proteinExistence type="predicted"/>
<dbReference type="AlphaFoldDB" id="A0A9Q3HBW6"/>
<organism evidence="1 2">
    <name type="scientific">Austropuccinia psidii MF-1</name>
    <dbReference type="NCBI Taxonomy" id="1389203"/>
    <lineage>
        <taxon>Eukaryota</taxon>
        <taxon>Fungi</taxon>
        <taxon>Dikarya</taxon>
        <taxon>Basidiomycota</taxon>
        <taxon>Pucciniomycotina</taxon>
        <taxon>Pucciniomycetes</taxon>
        <taxon>Pucciniales</taxon>
        <taxon>Sphaerophragmiaceae</taxon>
        <taxon>Austropuccinia</taxon>
    </lineage>
</organism>
<dbReference type="OrthoDB" id="2505291at2759"/>
<evidence type="ECO:0000313" key="1">
    <source>
        <dbReference type="EMBL" id="MBW0496435.1"/>
    </source>
</evidence>
<sequence length="87" mass="9837">MLNTIADVDLEDSEGRSTQDNFSTITRTILDVKTCMMSPKIAHLLNSLLKNKQSKCGPTRSVVCTQWTQFLDLRINSNMHQLPIESI</sequence>
<name>A0A9Q3HBW6_9BASI</name>
<protein>
    <submittedName>
        <fullName evidence="1">Uncharacterized protein</fullName>
    </submittedName>
</protein>
<keyword evidence="2" id="KW-1185">Reference proteome</keyword>
<reference evidence="1" key="1">
    <citation type="submission" date="2021-03" db="EMBL/GenBank/DDBJ databases">
        <title>Draft genome sequence of rust myrtle Austropuccinia psidii MF-1, a brazilian biotype.</title>
        <authorList>
            <person name="Quecine M.C."/>
            <person name="Pachon D.M.R."/>
            <person name="Bonatelli M.L."/>
            <person name="Correr F.H."/>
            <person name="Franceschini L.M."/>
            <person name="Leite T.F."/>
            <person name="Margarido G.R.A."/>
            <person name="Almeida C.A."/>
            <person name="Ferrarezi J.A."/>
            <person name="Labate C.A."/>
        </authorList>
    </citation>
    <scope>NUCLEOTIDE SEQUENCE</scope>
    <source>
        <strain evidence="1">MF-1</strain>
    </source>
</reference>
<dbReference type="EMBL" id="AVOT02013618">
    <property type="protein sequence ID" value="MBW0496435.1"/>
    <property type="molecule type" value="Genomic_DNA"/>
</dbReference>
<comment type="caution">
    <text evidence="1">The sequence shown here is derived from an EMBL/GenBank/DDBJ whole genome shotgun (WGS) entry which is preliminary data.</text>
</comment>
<accession>A0A9Q3HBW6</accession>